<reference evidence="1" key="2">
    <citation type="submission" date="2025-09" db="UniProtKB">
        <authorList>
            <consortium name="Ensembl"/>
        </authorList>
    </citation>
    <scope>IDENTIFICATION</scope>
</reference>
<dbReference type="GeneTree" id="ENSGT00910000146965"/>
<evidence type="ECO:0000313" key="2">
    <source>
        <dbReference type="Proteomes" id="UP000233140"/>
    </source>
</evidence>
<sequence>MPGARFQKKISKGIPQSTPIFPSLPCPLVVIYKHSRNQNKQAMLGKRGSTCVNKRELQLKGSHTFVILVSSSHDMERQVERSLEGCSKARGSECSGGLGALLMEAGPQGDNAGTRPSHLCTTR</sequence>
<accession>A0A2K6A986</accession>
<dbReference type="Proteomes" id="UP000233140">
    <property type="component" value="Unassembled WGS sequence"/>
</dbReference>
<keyword evidence="2" id="KW-1185">Reference proteome</keyword>
<dbReference type="AlphaFoldDB" id="A0A2K6A986"/>
<organism evidence="1 2">
    <name type="scientific">Mandrillus leucophaeus</name>
    <name type="common">Drill</name>
    <name type="synonym">Papio leucophaeus</name>
    <dbReference type="NCBI Taxonomy" id="9568"/>
    <lineage>
        <taxon>Eukaryota</taxon>
        <taxon>Metazoa</taxon>
        <taxon>Chordata</taxon>
        <taxon>Craniata</taxon>
        <taxon>Vertebrata</taxon>
        <taxon>Euteleostomi</taxon>
        <taxon>Mammalia</taxon>
        <taxon>Eutheria</taxon>
        <taxon>Euarchontoglires</taxon>
        <taxon>Primates</taxon>
        <taxon>Haplorrhini</taxon>
        <taxon>Catarrhini</taxon>
        <taxon>Cercopithecidae</taxon>
        <taxon>Cercopithecinae</taxon>
        <taxon>Mandrillus</taxon>
    </lineage>
</organism>
<evidence type="ECO:0000313" key="1">
    <source>
        <dbReference type="Ensembl" id="ENSMLEP00000036600.1"/>
    </source>
</evidence>
<reference evidence="1" key="1">
    <citation type="submission" date="2025-08" db="UniProtKB">
        <authorList>
            <consortium name="Ensembl"/>
        </authorList>
    </citation>
    <scope>IDENTIFICATION</scope>
</reference>
<proteinExistence type="predicted"/>
<dbReference type="OMA" id="NKQAMRG"/>
<protein>
    <submittedName>
        <fullName evidence="1">Uncharacterized protein</fullName>
    </submittedName>
</protein>
<dbReference type="Ensembl" id="ENSMLET00000060203.1">
    <property type="protein sequence ID" value="ENSMLEP00000036600.1"/>
    <property type="gene ID" value="ENSMLEG00000042420.1"/>
</dbReference>
<name>A0A2K6A986_MANLE</name>